<organism evidence="2 3">
    <name type="scientific">Oryzias javanicus</name>
    <name type="common">Javanese ricefish</name>
    <name type="synonym">Aplocheilus javanicus</name>
    <dbReference type="NCBI Taxonomy" id="123683"/>
    <lineage>
        <taxon>Eukaryota</taxon>
        <taxon>Metazoa</taxon>
        <taxon>Chordata</taxon>
        <taxon>Craniata</taxon>
        <taxon>Vertebrata</taxon>
        <taxon>Euteleostomi</taxon>
        <taxon>Actinopterygii</taxon>
        <taxon>Neopterygii</taxon>
        <taxon>Teleostei</taxon>
        <taxon>Neoteleostei</taxon>
        <taxon>Acanthomorphata</taxon>
        <taxon>Ovalentaria</taxon>
        <taxon>Atherinomorphae</taxon>
        <taxon>Beloniformes</taxon>
        <taxon>Adrianichthyidae</taxon>
        <taxon>Oryziinae</taxon>
        <taxon>Oryzias</taxon>
    </lineage>
</organism>
<dbReference type="Proteomes" id="UP000283210">
    <property type="component" value="Chromosome 1"/>
</dbReference>
<accession>A0A437DNZ4</accession>
<gene>
    <name evidence="2" type="ORF">OJAV_G00011540</name>
</gene>
<proteinExistence type="predicted"/>
<dbReference type="AlphaFoldDB" id="A0A437DNZ4"/>
<reference evidence="2 3" key="1">
    <citation type="submission" date="2018-11" db="EMBL/GenBank/DDBJ databases">
        <authorList>
            <person name="Lopez-Roques C."/>
            <person name="Donnadieu C."/>
            <person name="Bouchez O."/>
            <person name="Klopp C."/>
            <person name="Cabau C."/>
            <person name="Zahm M."/>
        </authorList>
    </citation>
    <scope>NUCLEOTIDE SEQUENCE [LARGE SCALE GENOMIC DNA]</scope>
    <source>
        <strain evidence="2">RS831</strain>
        <tissue evidence="2">Whole body</tissue>
    </source>
</reference>
<dbReference type="OrthoDB" id="8963237at2759"/>
<dbReference type="EMBL" id="CM012437">
    <property type="protein sequence ID" value="RVE76713.1"/>
    <property type="molecule type" value="Genomic_DNA"/>
</dbReference>
<evidence type="ECO:0000313" key="2">
    <source>
        <dbReference type="EMBL" id="RVE76713.1"/>
    </source>
</evidence>
<feature type="compositionally biased region" description="Low complexity" evidence="1">
    <location>
        <begin position="43"/>
        <end position="57"/>
    </location>
</feature>
<protein>
    <submittedName>
        <fullName evidence="2">Uncharacterized protein</fullName>
    </submittedName>
</protein>
<sequence length="235" mass="25692">MRCRFSPLTGAERSRMDWPTLDDHCDLNYNYAPQAMKPLAICSSPSSSSSPPSSPSSRVPATAHFPPTSHVQTRSVAMAMPTSPWLVNDLGEPVCAVVAPPPYSYDPSGSDLPRDCRVLQYYFNLGVQWCHQSCWQQQLYPPAVPDGPYQHYGPYLSQEPPLHASPVSLAESGRGPHPPPYSDPPRMSDGQLDGHGVVVSPAEGAWFLNVLQRLMGYVLTETDDEKVLGRDGSAV</sequence>
<name>A0A437DNZ4_ORYJA</name>
<evidence type="ECO:0000313" key="3">
    <source>
        <dbReference type="Proteomes" id="UP000283210"/>
    </source>
</evidence>
<reference evidence="2 3" key="2">
    <citation type="submission" date="2019-01" db="EMBL/GenBank/DDBJ databases">
        <title>A chromosome length genome reference of the Java medaka (oryzias javanicus).</title>
        <authorList>
            <person name="Herpin A."/>
            <person name="Takehana Y."/>
            <person name="Naruse K."/>
            <person name="Ansai S."/>
            <person name="Kawaguchi M."/>
        </authorList>
    </citation>
    <scope>NUCLEOTIDE SEQUENCE [LARGE SCALE GENOMIC DNA]</scope>
    <source>
        <strain evidence="2">RS831</strain>
        <tissue evidence="2">Whole body</tissue>
    </source>
</reference>
<feature type="region of interest" description="Disordered" evidence="1">
    <location>
        <begin position="42"/>
        <end position="71"/>
    </location>
</feature>
<keyword evidence="3" id="KW-1185">Reference proteome</keyword>
<feature type="region of interest" description="Disordered" evidence="1">
    <location>
        <begin position="163"/>
        <end position="193"/>
    </location>
</feature>
<evidence type="ECO:0000256" key="1">
    <source>
        <dbReference type="SAM" id="MobiDB-lite"/>
    </source>
</evidence>